<dbReference type="InterPro" id="IPR004561">
    <property type="entry name" value="IsoChor_synthase"/>
</dbReference>
<dbReference type="NCBIfam" id="TIGR00543">
    <property type="entry name" value="isochor_syn"/>
    <property type="match status" value="1"/>
</dbReference>
<gene>
    <name evidence="7" type="primary">entC</name>
    <name evidence="7" type="ORF">HME9304_02951</name>
</gene>
<feature type="domain" description="Chorismate-utilising enzyme C-terminal" evidence="6">
    <location>
        <begin position="104"/>
        <end position="345"/>
    </location>
</feature>
<evidence type="ECO:0000256" key="1">
    <source>
        <dbReference type="ARBA" id="ARBA00000799"/>
    </source>
</evidence>
<dbReference type="PANTHER" id="PTHR42839:SF2">
    <property type="entry name" value="ISOCHORISMATE SYNTHASE ENTC"/>
    <property type="match status" value="1"/>
</dbReference>
<dbReference type="Proteomes" id="UP000248536">
    <property type="component" value="Chromosome"/>
</dbReference>
<accession>A0A2Z4LW11</accession>
<dbReference type="EMBL" id="CP030104">
    <property type="protein sequence ID" value="AWX45919.1"/>
    <property type="molecule type" value="Genomic_DNA"/>
</dbReference>
<evidence type="ECO:0000313" key="7">
    <source>
        <dbReference type="EMBL" id="AWX45919.1"/>
    </source>
</evidence>
<dbReference type="Pfam" id="PF00425">
    <property type="entry name" value="Chorismate_bind"/>
    <property type="match status" value="1"/>
</dbReference>
<dbReference type="GO" id="GO:0008909">
    <property type="term" value="F:isochorismate synthase activity"/>
    <property type="evidence" value="ECO:0007669"/>
    <property type="project" value="UniProtKB-EC"/>
</dbReference>
<dbReference type="PANTHER" id="PTHR42839">
    <property type="entry name" value="ISOCHORISMATE SYNTHASE ENTC"/>
    <property type="match status" value="1"/>
</dbReference>
<dbReference type="SUPFAM" id="SSF56322">
    <property type="entry name" value="ADC synthase"/>
    <property type="match status" value="1"/>
</dbReference>
<dbReference type="KEGG" id="spon:HME9304_02951"/>
<protein>
    <recommendedName>
        <fullName evidence="3">isochorismate synthase</fullName>
        <ecNumber evidence="3">5.4.4.2</ecNumber>
    </recommendedName>
    <alternativeName>
        <fullName evidence="5">Isochorismate mutase</fullName>
    </alternativeName>
</protein>
<keyword evidence="8" id="KW-1185">Reference proteome</keyword>
<reference evidence="7 8" key="1">
    <citation type="submission" date="2018-06" db="EMBL/GenBank/DDBJ databases">
        <title>Spongiibacterium sp. HME9304 Genome sequencing and assembly.</title>
        <authorList>
            <person name="Kang H."/>
            <person name="Kim H."/>
            <person name="Joh K."/>
        </authorList>
    </citation>
    <scope>NUCLEOTIDE SEQUENCE [LARGE SCALE GENOMIC DNA]</scope>
    <source>
        <strain evidence="7 8">HME9304</strain>
    </source>
</reference>
<dbReference type="InterPro" id="IPR015890">
    <property type="entry name" value="Chorismate_C"/>
</dbReference>
<organism evidence="7 8">
    <name type="scientific">Flagellimonas maritima</name>
    <dbReference type="NCBI Taxonomy" id="1383885"/>
    <lineage>
        <taxon>Bacteria</taxon>
        <taxon>Pseudomonadati</taxon>
        <taxon>Bacteroidota</taxon>
        <taxon>Flavobacteriia</taxon>
        <taxon>Flavobacteriales</taxon>
        <taxon>Flavobacteriaceae</taxon>
        <taxon>Flagellimonas</taxon>
    </lineage>
</organism>
<evidence type="ECO:0000256" key="5">
    <source>
        <dbReference type="ARBA" id="ARBA00041564"/>
    </source>
</evidence>
<evidence type="ECO:0000256" key="3">
    <source>
        <dbReference type="ARBA" id="ARBA00012824"/>
    </source>
</evidence>
<dbReference type="EC" id="5.4.4.2" evidence="3"/>
<proteinExistence type="inferred from homology"/>
<evidence type="ECO:0000313" key="8">
    <source>
        <dbReference type="Proteomes" id="UP000248536"/>
    </source>
</evidence>
<evidence type="ECO:0000256" key="2">
    <source>
        <dbReference type="ARBA" id="ARBA00005297"/>
    </source>
</evidence>
<name>A0A2Z4LW11_9FLAO</name>
<dbReference type="Gene3D" id="3.60.120.10">
    <property type="entry name" value="Anthranilate synthase"/>
    <property type="match status" value="1"/>
</dbReference>
<dbReference type="InterPro" id="IPR005801">
    <property type="entry name" value="ADC_synthase"/>
</dbReference>
<keyword evidence="4 7" id="KW-0413">Isomerase</keyword>
<comment type="similarity">
    <text evidence="2">Belongs to the isochorismate synthase family.</text>
</comment>
<comment type="catalytic activity">
    <reaction evidence="1">
        <text>chorismate = isochorismate</text>
        <dbReference type="Rhea" id="RHEA:18985"/>
        <dbReference type="ChEBI" id="CHEBI:29748"/>
        <dbReference type="ChEBI" id="CHEBI:29780"/>
        <dbReference type="EC" id="5.4.4.2"/>
    </reaction>
</comment>
<evidence type="ECO:0000256" key="4">
    <source>
        <dbReference type="ARBA" id="ARBA00023235"/>
    </source>
</evidence>
<dbReference type="AlphaFoldDB" id="A0A2Z4LW11"/>
<evidence type="ECO:0000259" key="6">
    <source>
        <dbReference type="Pfam" id="PF00425"/>
    </source>
</evidence>
<sequence>MPYQKNKNFYRLLQKVDACLKTGMPFSIYRKPLENKVKGVFQSGDKLKTAINFEEKGFVFAPFDDNGAIVLIKADELAEVDFLPETKNIYTEVELKDSGKDFHIELIKKGLNEIKEGSLKKVVLSRKISRPVSSSPSLIFKNLLERYQNAFCYLFFHPQIGVWCGATPETLVQIKDRQLRTMALAATLPIKESSSPGWGSKEFEEQAMVTRYIKETLGSSLESIDIGELESVKAGKLWHLKSTISGILSEKTSIKQVIDSLHPTPAVCGIPSKEAKSFIKNNEGYERTFYTGFLGELDLEKKRNIDLFVNLRCMKICDGMASIFVGGGITSASEPESEWTETQNKSKTMLSII</sequence>